<sequence length="333" mass="38554">MTSKIKRGVSLYSFQEEMFLGKMSIEDCVAFAAGIGAPGIEILPEQNMPTFPNISDAQVGEWQDMLARHGAHFTCYDMFLDTKRRKDRLMSDEEQVESIHRDLILCNRLGIKNMRILIFVRPDILEKCVPMAEKLDVHMGVEVHAPWHLEHAWILRTIEVADRLKTKHLGILPDMGIFMKHYPPAFRARFERQGARPEVCDFIVEQHEQKVMCEYTIFEVAVKMQGNKAEVAMAETLRHAPYANPKRIGDYAPYFRHIQAKFYEMNEDCTDPALAYDEVIPELVKAGWEGTLSSEYEGNRWIQDVHEVDSREQVRRQHVMFERLIAKAEAEVA</sequence>
<proteinExistence type="predicted"/>
<keyword evidence="3" id="KW-1185">Reference proteome</keyword>
<evidence type="ECO:0000313" key="3">
    <source>
        <dbReference type="Proteomes" id="UP001218231"/>
    </source>
</evidence>
<dbReference type="EMBL" id="CP117417">
    <property type="protein sequence ID" value="WCT76793.1"/>
    <property type="molecule type" value="Genomic_DNA"/>
</dbReference>
<protein>
    <submittedName>
        <fullName evidence="2">TIM barrel protein</fullName>
    </submittedName>
</protein>
<dbReference type="InterPro" id="IPR050312">
    <property type="entry name" value="IolE/XylAMocC-like"/>
</dbReference>
<dbReference type="InterPro" id="IPR013022">
    <property type="entry name" value="Xyl_isomerase-like_TIM-brl"/>
</dbReference>
<name>A0ABY7TUV4_9SPHN</name>
<dbReference type="PANTHER" id="PTHR12110:SF53">
    <property type="entry name" value="BLR5974 PROTEIN"/>
    <property type="match status" value="1"/>
</dbReference>
<reference evidence="2 3" key="1">
    <citation type="submission" date="2023-02" db="EMBL/GenBank/DDBJ databases">
        <title>Genome sequence of Novosphingobium humi KACC 19094.</title>
        <authorList>
            <person name="Kim S."/>
            <person name="Heo J."/>
            <person name="Kwon S.-W."/>
        </authorList>
    </citation>
    <scope>NUCLEOTIDE SEQUENCE [LARGE SCALE GENOMIC DNA]</scope>
    <source>
        <strain evidence="2 3">KACC 19094</strain>
    </source>
</reference>
<evidence type="ECO:0000259" key="1">
    <source>
        <dbReference type="Pfam" id="PF01261"/>
    </source>
</evidence>
<dbReference type="PANTHER" id="PTHR12110">
    <property type="entry name" value="HYDROXYPYRUVATE ISOMERASE"/>
    <property type="match status" value="1"/>
</dbReference>
<dbReference type="Pfam" id="PF01261">
    <property type="entry name" value="AP_endonuc_2"/>
    <property type="match status" value="1"/>
</dbReference>
<evidence type="ECO:0000313" key="2">
    <source>
        <dbReference type="EMBL" id="WCT76793.1"/>
    </source>
</evidence>
<feature type="domain" description="Xylose isomerase-like TIM barrel" evidence="1">
    <location>
        <begin position="29"/>
        <end position="299"/>
    </location>
</feature>
<dbReference type="Gene3D" id="3.20.20.150">
    <property type="entry name" value="Divalent-metal-dependent TIM barrel enzymes"/>
    <property type="match status" value="1"/>
</dbReference>
<dbReference type="SUPFAM" id="SSF51658">
    <property type="entry name" value="Xylose isomerase-like"/>
    <property type="match status" value="1"/>
</dbReference>
<accession>A0ABY7TUV4</accession>
<dbReference type="InterPro" id="IPR036237">
    <property type="entry name" value="Xyl_isomerase-like_sf"/>
</dbReference>
<dbReference type="RefSeq" id="WP_273617196.1">
    <property type="nucleotide sequence ID" value="NZ_CP117417.1"/>
</dbReference>
<gene>
    <name evidence="2" type="ORF">PQ457_12775</name>
</gene>
<organism evidence="2 3">
    <name type="scientific">Novosphingobium humi</name>
    <dbReference type="NCBI Taxonomy" id="2282397"/>
    <lineage>
        <taxon>Bacteria</taxon>
        <taxon>Pseudomonadati</taxon>
        <taxon>Pseudomonadota</taxon>
        <taxon>Alphaproteobacteria</taxon>
        <taxon>Sphingomonadales</taxon>
        <taxon>Sphingomonadaceae</taxon>
        <taxon>Novosphingobium</taxon>
    </lineage>
</organism>
<dbReference type="Proteomes" id="UP001218231">
    <property type="component" value="Chromosome"/>
</dbReference>